<gene>
    <name evidence="1" type="ORF">DXT99_09435</name>
</gene>
<dbReference type="SUPFAM" id="SSF52833">
    <property type="entry name" value="Thioredoxin-like"/>
    <property type="match status" value="1"/>
</dbReference>
<reference evidence="2" key="1">
    <citation type="submission" date="2018-08" db="EMBL/GenBank/DDBJ databases">
        <authorList>
            <person name="Liu Z.-W."/>
            <person name="Du Z.-J."/>
        </authorList>
    </citation>
    <scope>NUCLEOTIDE SEQUENCE [LARGE SCALE GENOMIC DNA]</scope>
    <source>
        <strain evidence="2">H4X</strain>
    </source>
</reference>
<proteinExistence type="predicted"/>
<name>A0A3D8LEB4_9BACT</name>
<accession>A0A3D8LEB4</accession>
<organism evidence="1 2">
    <name type="scientific">Pontibacter diazotrophicus</name>
    <dbReference type="NCBI Taxonomy" id="1400979"/>
    <lineage>
        <taxon>Bacteria</taxon>
        <taxon>Pseudomonadati</taxon>
        <taxon>Bacteroidota</taxon>
        <taxon>Cytophagia</taxon>
        <taxon>Cytophagales</taxon>
        <taxon>Hymenobacteraceae</taxon>
        <taxon>Pontibacter</taxon>
    </lineage>
</organism>
<dbReference type="RefSeq" id="WP_115565300.1">
    <property type="nucleotide sequence ID" value="NZ_QRGR01000009.1"/>
</dbReference>
<dbReference type="EMBL" id="QRGR01000009">
    <property type="protein sequence ID" value="RDV15282.1"/>
    <property type="molecule type" value="Genomic_DNA"/>
</dbReference>
<dbReference type="AlphaFoldDB" id="A0A3D8LEB4"/>
<dbReference type="CDD" id="cd02980">
    <property type="entry name" value="TRX_Fd_family"/>
    <property type="match status" value="1"/>
</dbReference>
<dbReference type="OrthoDB" id="9800692at2"/>
<dbReference type="Gene3D" id="3.40.30.10">
    <property type="entry name" value="Glutaredoxin"/>
    <property type="match status" value="1"/>
</dbReference>
<dbReference type="Proteomes" id="UP000256708">
    <property type="component" value="Unassembled WGS sequence"/>
</dbReference>
<sequence length="96" mass="10910">MSKHFNTPDKVIYVCTGSKCKKKGGKDLGKFFRGMIKDMGLKGQVEIVKTECTDRCDYAPVVCMQPDNAWLPQMNEVKAQEAFQEHVLRASPNERQ</sequence>
<evidence type="ECO:0000313" key="2">
    <source>
        <dbReference type="Proteomes" id="UP000256708"/>
    </source>
</evidence>
<evidence type="ECO:0000313" key="1">
    <source>
        <dbReference type="EMBL" id="RDV15282.1"/>
    </source>
</evidence>
<keyword evidence="2" id="KW-1185">Reference proteome</keyword>
<protein>
    <submittedName>
        <fullName evidence="1">(2Fe-2S) ferredoxin domain-containing protein</fullName>
    </submittedName>
</protein>
<comment type="caution">
    <text evidence="1">The sequence shown here is derived from an EMBL/GenBank/DDBJ whole genome shotgun (WGS) entry which is preliminary data.</text>
</comment>
<dbReference type="InterPro" id="IPR036249">
    <property type="entry name" value="Thioredoxin-like_sf"/>
</dbReference>